<dbReference type="Proteomes" id="UP001146120">
    <property type="component" value="Unassembled WGS sequence"/>
</dbReference>
<name>A0AAV2YI25_9STRA</name>
<protein>
    <recommendedName>
        <fullName evidence="3">Lipoprotein</fullName>
    </recommendedName>
</protein>
<reference evidence="1" key="1">
    <citation type="submission" date="2022-11" db="EMBL/GenBank/DDBJ databases">
        <authorList>
            <person name="Morgan W.R."/>
            <person name="Tartar A."/>
        </authorList>
    </citation>
    <scope>NUCLEOTIDE SEQUENCE</scope>
    <source>
        <strain evidence="1">ARSEF 373</strain>
    </source>
</reference>
<accession>A0AAV2YI25</accession>
<keyword evidence="2" id="KW-1185">Reference proteome</keyword>
<evidence type="ECO:0008006" key="3">
    <source>
        <dbReference type="Google" id="ProtNLM"/>
    </source>
</evidence>
<comment type="caution">
    <text evidence="1">The sequence shown here is derived from an EMBL/GenBank/DDBJ whole genome shotgun (WGS) entry which is preliminary data.</text>
</comment>
<reference evidence="1" key="2">
    <citation type="journal article" date="2023" name="Microbiol Resour">
        <title>Decontamination and Annotation of the Draft Genome Sequence of the Oomycete Lagenidium giganteum ARSEF 373.</title>
        <authorList>
            <person name="Morgan W.R."/>
            <person name="Tartar A."/>
        </authorList>
    </citation>
    <scope>NUCLEOTIDE SEQUENCE</scope>
    <source>
        <strain evidence="1">ARSEF 373</strain>
    </source>
</reference>
<dbReference type="EMBL" id="DAKRPA010000241">
    <property type="protein sequence ID" value="DAZ94627.1"/>
    <property type="molecule type" value="Genomic_DNA"/>
</dbReference>
<evidence type="ECO:0000313" key="2">
    <source>
        <dbReference type="Proteomes" id="UP001146120"/>
    </source>
</evidence>
<organism evidence="1 2">
    <name type="scientific">Lagenidium giganteum</name>
    <dbReference type="NCBI Taxonomy" id="4803"/>
    <lineage>
        <taxon>Eukaryota</taxon>
        <taxon>Sar</taxon>
        <taxon>Stramenopiles</taxon>
        <taxon>Oomycota</taxon>
        <taxon>Peronosporomycetes</taxon>
        <taxon>Pythiales</taxon>
        <taxon>Pythiaceae</taxon>
    </lineage>
</organism>
<dbReference type="AlphaFoldDB" id="A0AAV2YI25"/>
<evidence type="ECO:0000313" key="1">
    <source>
        <dbReference type="EMBL" id="DAZ94627.1"/>
    </source>
</evidence>
<gene>
    <name evidence="1" type="ORF">N0F65_010566</name>
</gene>
<proteinExistence type="predicted"/>
<sequence length="138" mass="13729">MAGCGPTEIPISVEGVANVLCVAGTPCSADNPKGACPLKHFPDLRFGSGCGIVASGAYGCKPYSQVTLVSSPQRDPLSQCVGNAGGNVPVSVLGAGTYCTSDPVCAGTQRGNCPGPASGLKQPARCDFVRPGVLGCMV</sequence>